<dbReference type="InParanoid" id="W2RZ41"/>
<keyword evidence="1" id="KW-0175">Coiled coil</keyword>
<name>W2RZ41_CYPE1</name>
<gene>
    <name evidence="3" type="ORF">HMPREF1541_03536</name>
</gene>
<accession>W2RZ41</accession>
<dbReference type="GeneID" id="19970875"/>
<dbReference type="HOGENOM" id="CLU_741898_0_0_1"/>
<organism evidence="3 4">
    <name type="scientific">Cyphellophora europaea (strain CBS 101466)</name>
    <name type="common">Phialophora europaea</name>
    <dbReference type="NCBI Taxonomy" id="1220924"/>
    <lineage>
        <taxon>Eukaryota</taxon>
        <taxon>Fungi</taxon>
        <taxon>Dikarya</taxon>
        <taxon>Ascomycota</taxon>
        <taxon>Pezizomycotina</taxon>
        <taxon>Eurotiomycetes</taxon>
        <taxon>Chaetothyriomycetidae</taxon>
        <taxon>Chaetothyriales</taxon>
        <taxon>Cyphellophoraceae</taxon>
        <taxon>Cyphellophora</taxon>
    </lineage>
</organism>
<dbReference type="RefSeq" id="XP_008716109.1">
    <property type="nucleotide sequence ID" value="XM_008717887.1"/>
</dbReference>
<feature type="coiled-coil region" evidence="1">
    <location>
        <begin position="81"/>
        <end position="108"/>
    </location>
</feature>
<dbReference type="VEuPathDB" id="FungiDB:HMPREF1541_03536"/>
<dbReference type="AlphaFoldDB" id="W2RZ41"/>
<evidence type="ECO:0000256" key="1">
    <source>
        <dbReference type="SAM" id="Coils"/>
    </source>
</evidence>
<reference evidence="3 4" key="1">
    <citation type="submission" date="2013-03" db="EMBL/GenBank/DDBJ databases">
        <title>The Genome Sequence of Phialophora europaea CBS 101466.</title>
        <authorList>
            <consortium name="The Broad Institute Genomics Platform"/>
            <person name="Cuomo C."/>
            <person name="de Hoog S."/>
            <person name="Gorbushina A."/>
            <person name="Walker B."/>
            <person name="Young S.K."/>
            <person name="Zeng Q."/>
            <person name="Gargeya S."/>
            <person name="Fitzgerald M."/>
            <person name="Haas B."/>
            <person name="Abouelleil A."/>
            <person name="Allen A.W."/>
            <person name="Alvarado L."/>
            <person name="Arachchi H.M."/>
            <person name="Berlin A.M."/>
            <person name="Chapman S.B."/>
            <person name="Gainer-Dewar J."/>
            <person name="Goldberg J."/>
            <person name="Griggs A."/>
            <person name="Gujja S."/>
            <person name="Hansen M."/>
            <person name="Howarth C."/>
            <person name="Imamovic A."/>
            <person name="Ireland A."/>
            <person name="Larimer J."/>
            <person name="McCowan C."/>
            <person name="Murphy C."/>
            <person name="Pearson M."/>
            <person name="Poon T.W."/>
            <person name="Priest M."/>
            <person name="Roberts A."/>
            <person name="Saif S."/>
            <person name="Shea T."/>
            <person name="Sisk P."/>
            <person name="Sykes S."/>
            <person name="Wortman J."/>
            <person name="Nusbaum C."/>
            <person name="Birren B."/>
        </authorList>
    </citation>
    <scope>NUCLEOTIDE SEQUENCE [LARGE SCALE GENOMIC DNA]</scope>
    <source>
        <strain evidence="3 4">CBS 101466</strain>
    </source>
</reference>
<proteinExistence type="predicted"/>
<feature type="coiled-coil region" evidence="1">
    <location>
        <begin position="25"/>
        <end position="52"/>
    </location>
</feature>
<dbReference type="EMBL" id="KB822719">
    <property type="protein sequence ID" value="ETN41600.1"/>
    <property type="molecule type" value="Genomic_DNA"/>
</dbReference>
<evidence type="ECO:0000256" key="2">
    <source>
        <dbReference type="SAM" id="MobiDB-lite"/>
    </source>
</evidence>
<sequence length="373" mass="42259">MAHTTFSPAQTILSNHIFLNSCDVLRNELRKRTEALDEFRNLQKKYESINERSVWQQHETVSLQTDFAAYEKDALHGAERIQNCGDEIKDLESRLEKAKVRFTEEQAGLDRLIGLKNDVDRRLGELAREAEQKRSLELAIESKALELEVFFKDLDLSSNAVLATSVPAEKTDPIRLSSDINTQPSHMTDGIPEYRDDDEDGDGWLSEAISVDAQFLQNPSERDDPDYDPDSSESIVVQDKACGRRKSKANARTISNRPCQRCSGNAFQCDPSPKRGIPCSRCTHDGVDCSRTRRRRRLNPVELAKLSELRDRRIPYKEIEEMGLFAPLSADYLKAQVSKMKKVQAMASEDLRPANRDYSASSVAVDDAVMQNF</sequence>
<dbReference type="Proteomes" id="UP000030752">
    <property type="component" value="Unassembled WGS sequence"/>
</dbReference>
<evidence type="ECO:0000313" key="4">
    <source>
        <dbReference type="Proteomes" id="UP000030752"/>
    </source>
</evidence>
<keyword evidence="4" id="KW-1185">Reference proteome</keyword>
<evidence type="ECO:0008006" key="5">
    <source>
        <dbReference type="Google" id="ProtNLM"/>
    </source>
</evidence>
<feature type="region of interest" description="Disordered" evidence="2">
    <location>
        <begin position="175"/>
        <end position="203"/>
    </location>
</feature>
<protein>
    <recommendedName>
        <fullName evidence="5">Zn(2)-C6 fungal-type domain-containing protein</fullName>
    </recommendedName>
</protein>
<evidence type="ECO:0000313" key="3">
    <source>
        <dbReference type="EMBL" id="ETN41600.1"/>
    </source>
</evidence>